<evidence type="ECO:0008006" key="3">
    <source>
        <dbReference type="Google" id="ProtNLM"/>
    </source>
</evidence>
<comment type="caution">
    <text evidence="1">The sequence shown here is derived from an EMBL/GenBank/DDBJ whole genome shotgun (WGS) entry which is preliminary data.</text>
</comment>
<dbReference type="AlphaFoldDB" id="A0A066YKE6"/>
<evidence type="ECO:0000313" key="2">
    <source>
        <dbReference type="Proteomes" id="UP000027178"/>
    </source>
</evidence>
<reference evidence="1 2" key="1">
    <citation type="submission" date="2014-05" db="EMBL/GenBank/DDBJ databases">
        <title>Draft Genome Sequence of Kitasatospora cheerisanensis KCTC 2395.</title>
        <authorList>
            <person name="Nam D.H."/>
        </authorList>
    </citation>
    <scope>NUCLEOTIDE SEQUENCE [LARGE SCALE GENOMIC DNA]</scope>
    <source>
        <strain evidence="1 2">KCTC 2395</strain>
    </source>
</reference>
<dbReference type="HOGENOM" id="CLU_1324925_0_0_11"/>
<gene>
    <name evidence="1" type="ORF">KCH_62700</name>
</gene>
<dbReference type="Gene3D" id="3.30.460.10">
    <property type="entry name" value="Beta Polymerase, domain 2"/>
    <property type="match status" value="1"/>
</dbReference>
<dbReference type="PATRIC" id="fig|1348663.4.peg.6065"/>
<dbReference type="RefSeq" id="WP_035867969.1">
    <property type="nucleotide sequence ID" value="NZ_KK853997.1"/>
</dbReference>
<sequence>MTRDALAAAVRTALERCCDGSSTDLLGSLAAGTADRFSDIDLRWVVPDAAFPSCLAAGTAALAAVRPVEQVRSDPDFLHSDRRRLLFVRFSGVPLFWRLDLDVRAASVADDPGYDAENPDARADDTEWSRPASALANAVAAVKALARRRPATAHGLIARAFARLGLPHRTTGDPYADLRRLTAAATRQDPTLAALAARITALADHHR</sequence>
<evidence type="ECO:0000313" key="1">
    <source>
        <dbReference type="EMBL" id="KDN81953.1"/>
    </source>
</evidence>
<dbReference type="EMBL" id="JNBY01000127">
    <property type="protein sequence ID" value="KDN81953.1"/>
    <property type="molecule type" value="Genomic_DNA"/>
</dbReference>
<proteinExistence type="predicted"/>
<accession>A0A066YKE6</accession>
<keyword evidence="2" id="KW-1185">Reference proteome</keyword>
<organism evidence="1 2">
    <name type="scientific">Kitasatospora cheerisanensis KCTC 2395</name>
    <dbReference type="NCBI Taxonomy" id="1348663"/>
    <lineage>
        <taxon>Bacteria</taxon>
        <taxon>Bacillati</taxon>
        <taxon>Actinomycetota</taxon>
        <taxon>Actinomycetes</taxon>
        <taxon>Kitasatosporales</taxon>
        <taxon>Streptomycetaceae</taxon>
        <taxon>Kitasatospora</taxon>
    </lineage>
</organism>
<name>A0A066YKE6_9ACTN</name>
<dbReference type="eggNOG" id="ENOG5034009">
    <property type="taxonomic scope" value="Bacteria"/>
</dbReference>
<dbReference type="InterPro" id="IPR043519">
    <property type="entry name" value="NT_sf"/>
</dbReference>
<dbReference type="SUPFAM" id="SSF81301">
    <property type="entry name" value="Nucleotidyltransferase"/>
    <property type="match status" value="1"/>
</dbReference>
<dbReference type="Proteomes" id="UP000027178">
    <property type="component" value="Unassembled WGS sequence"/>
</dbReference>
<protein>
    <recommendedName>
        <fullName evidence="3">Polymerase nucleotidyl transferase domain-containing protein</fullName>
    </recommendedName>
</protein>